<dbReference type="HOGENOM" id="CLU_001250_0_0_1"/>
<feature type="coiled-coil region" evidence="4">
    <location>
        <begin position="403"/>
        <end position="507"/>
    </location>
</feature>
<feature type="domain" description="Nucleoprotein TPR/MLP1-2" evidence="6">
    <location>
        <begin position="1066"/>
        <end position="1194"/>
    </location>
</feature>
<evidence type="ECO:0000256" key="3">
    <source>
        <dbReference type="ARBA" id="ARBA00023242"/>
    </source>
</evidence>
<proteinExistence type="predicted"/>
<dbReference type="GO" id="GO:0005643">
    <property type="term" value="C:nuclear pore"/>
    <property type="evidence" value="ECO:0007669"/>
    <property type="project" value="TreeGrafter"/>
</dbReference>
<reference evidence="10" key="1">
    <citation type="journal article" date="2013" name="Genome Announc.">
        <title>Draft genome sequence of the ascomycete Phaeoacremonium aleophilum strain UCR-PA7, a causal agent of the esca disease complex in grapevines.</title>
        <authorList>
            <person name="Blanco-Ulate B."/>
            <person name="Rolshausen P."/>
            <person name="Cantu D."/>
        </authorList>
    </citation>
    <scope>NUCLEOTIDE SEQUENCE [LARGE SCALE GENOMIC DNA]</scope>
    <source>
        <strain evidence="10">UCR-PA7</strain>
    </source>
</reference>
<evidence type="ECO:0000259" key="7">
    <source>
        <dbReference type="Pfam" id="PF25481"/>
    </source>
</evidence>
<dbReference type="InterPro" id="IPR012929">
    <property type="entry name" value="Nucleoprot-TPR/MLP1-2_dom"/>
</dbReference>
<dbReference type="GO" id="GO:0017056">
    <property type="term" value="F:structural constituent of nuclear pore"/>
    <property type="evidence" value="ECO:0007669"/>
    <property type="project" value="TreeGrafter"/>
</dbReference>
<dbReference type="RefSeq" id="XP_007911508.1">
    <property type="nucleotide sequence ID" value="XM_007913317.1"/>
</dbReference>
<feature type="compositionally biased region" description="Low complexity" evidence="5">
    <location>
        <begin position="1840"/>
        <end position="1861"/>
    </location>
</feature>
<name>R8BWP7_PHAM7</name>
<dbReference type="KEGG" id="tmn:UCRPA7_723"/>
<organism evidence="9 10">
    <name type="scientific">Phaeoacremonium minimum (strain UCR-PA7)</name>
    <name type="common">Esca disease fungus</name>
    <name type="synonym">Togninia minima</name>
    <dbReference type="NCBI Taxonomy" id="1286976"/>
    <lineage>
        <taxon>Eukaryota</taxon>
        <taxon>Fungi</taxon>
        <taxon>Dikarya</taxon>
        <taxon>Ascomycota</taxon>
        <taxon>Pezizomycotina</taxon>
        <taxon>Sordariomycetes</taxon>
        <taxon>Sordariomycetidae</taxon>
        <taxon>Togniniales</taxon>
        <taxon>Togniniaceae</taxon>
        <taxon>Phaeoacremonium</taxon>
    </lineage>
</organism>
<evidence type="ECO:0000259" key="6">
    <source>
        <dbReference type="Pfam" id="PF07926"/>
    </source>
</evidence>
<dbReference type="InterPro" id="IPR057577">
    <property type="entry name" value="Nucleoprot-TPR/MLP1_dom"/>
</dbReference>
<feature type="compositionally biased region" description="Polar residues" evidence="5">
    <location>
        <begin position="1682"/>
        <end position="1697"/>
    </location>
</feature>
<evidence type="ECO:0000313" key="10">
    <source>
        <dbReference type="Proteomes" id="UP000014074"/>
    </source>
</evidence>
<feature type="region of interest" description="Disordered" evidence="5">
    <location>
        <begin position="931"/>
        <end position="953"/>
    </location>
</feature>
<dbReference type="eggNOG" id="KOG4674">
    <property type="taxonomic scope" value="Eukaryota"/>
</dbReference>
<feature type="compositionally biased region" description="Low complexity" evidence="5">
    <location>
        <begin position="1911"/>
        <end position="1936"/>
    </location>
</feature>
<dbReference type="GO" id="GO:0006606">
    <property type="term" value="P:protein import into nucleus"/>
    <property type="evidence" value="ECO:0007669"/>
    <property type="project" value="InterPro"/>
</dbReference>
<dbReference type="PANTHER" id="PTHR18898:SF2">
    <property type="entry name" value="NUCLEOPROTEIN TPR"/>
    <property type="match status" value="1"/>
</dbReference>
<evidence type="ECO:0000256" key="5">
    <source>
        <dbReference type="SAM" id="MobiDB-lite"/>
    </source>
</evidence>
<dbReference type="Proteomes" id="UP000014074">
    <property type="component" value="Unassembled WGS sequence"/>
</dbReference>
<feature type="coiled-coil region" evidence="4">
    <location>
        <begin position="1434"/>
        <end position="1567"/>
    </location>
</feature>
<feature type="domain" description="Nucleoprotein TPR/MPL1" evidence="7">
    <location>
        <begin position="184"/>
        <end position="261"/>
    </location>
</feature>
<feature type="domain" description="NUA/TPR/MLP1-2-like" evidence="8">
    <location>
        <begin position="480"/>
        <end position="592"/>
    </location>
</feature>
<feature type="coiled-coil region" evidence="4">
    <location>
        <begin position="569"/>
        <end position="633"/>
    </location>
</feature>
<feature type="region of interest" description="Disordered" evidence="5">
    <location>
        <begin position="1576"/>
        <end position="1602"/>
    </location>
</feature>
<feature type="compositionally biased region" description="Low complexity" evidence="5">
    <location>
        <begin position="1587"/>
        <end position="1597"/>
    </location>
</feature>
<dbReference type="Pfam" id="PF07926">
    <property type="entry name" value="TPR_MLP1_2"/>
    <property type="match status" value="1"/>
</dbReference>
<evidence type="ECO:0000259" key="8">
    <source>
        <dbReference type="Pfam" id="PF25785"/>
    </source>
</evidence>
<sequence>MAAATVDLGYLSTHLGVPETTLTTVTTDPTAELVNSVLEAVVAKAREYDTLYSEKLQVDIELENAVRSAEARCQSFKATADKALKDVEEIRQKLQDEESSRQALQNQLESLKSSTTTSQSQLDTLRARITSLETSNRETLAIVESKTTANAELSEELQKQHQKNLKLGQEISSLQQSVQAAQAAANSAKWREQNIQQELALARKNNEWFENELKTKSEEALKLRKEKGARIAELQRINDEASSNIESLTRTEQQLRSRLDEAQKKADEALSKVQQLQEAAARSEDAFRQELESSRRLVELKEQQTETHRNRLREVEQRLEQVKDDCENTVRNANHNLEQEKMHHSEALERIQTLEHDLENARVNQAVSNSRPQTPQPNGSVFGRMASPSGTPASIRGKASTMATQTLTELIKAQAELREEKRKNETLNNEIEEILSALEAKGPELDELQAEAERLRRENIQMTQLADESYQERDLAKKAAKKAEAAANTAQAEIKILRAQLRDLSSQIQLLVFNMHAQEKGLDQLSEEEALHFARLQRGEVAENALDDMSDTHQFITEKFVAFKDVYELQSKNQELLRVTRELADQMENEEALAAKQQAAKDQQEVIHLRETVSRLQDEVRSMTTRMKSHMQERDMFRRLLQQKASAAEVISAADGQEYAGGHREVLASIEQTSQTDESTLHTALRELQNNFDSYRNEQAADHKTMREHVDKLSAEKSSLQSEIAKIRSQLDLAAERYSMLQSNYTALQNENKELQKRNQSFSETAAKQDIRTQQLAADLIEARALVDSMTSKKANLEAEKELWNSIRERLSQDNENLSQEKARLNTLLTQHQTLLNERELHESETRRRLQGQIDSLETELKTTKRKLAEEVEESKKVQLRKEFDAQQNQSRIDDLVTQINKLKQDLTAAQTSKDHLQARVDELTVEVRNAHERAERLQPRPTPRPGTGGPAQVDEETEAQIQELINEVSDVKRDLDLATTHLESAKAQVEQYKDLAKAMEEELTSVNATQDEYREEVDAALAAKDTRIKELEQRVEDLSAELANTNNELSSIRDSQAEFTRKFEDEKHILDAEIARLKDEEDRYKETAKYHHQDLRAQAEIATKAQQDYEQELVKHAEAAKALQSLRSEFNQLKSESAALKAEAESAKHTLAENERSWTDREEQLHQEIGELRERRKDADRQNKLLQEQLDSVSSQISAIQQSRAALADEPEAGNSSVVGGEAERLRELNAYLSREKEILEVQYDLKVQEAKRLQQQLEIKHSQLEEAQLKLQQERAARADTRTSISHQDLMNKLNELNLIRESNVTLRNENQRMQAQLAEKSAKIEELEGKVQPLEARIAELESQKTFVEEEMKQLGEDRDRWQKRTEGILTKYGRVDPAEMEQMKQTVADLEAERDALKQAEEPLKVKIQELETTIENDRAQWKATREKIVEQAKERSRQQSARISEMTAQKATIQEQLDAVTQQFTTCQAELAQVTQEKAALEEKANNLEQQLASAPSSSEVIPVQPTADSSDRVAELEKTLEDIRQQLTSMSELKSAADQEVANLRTELATAIEARDKALEQLQNAPAQNGDAVMQNGVDNPEPSAPAQASSDADRVALEEKLAAAEAKVAELEEQIDARVKELTAQRSSGMREQLNNKLREAKTKFEKDLEEAKKAANAELDLRLQQERAIWAAEQNVSTPTPGATVSTPAKQEAADPPQTPTTGSTSVLIADFAKLNDNEVREVLQKNGTLKTIFSNNLRKKLTEETKKLRDEVEQTVKTEWETKVSSAKEQATMMESKKSSLRINMAENKLKNATAKLNIVETAAKDTPQRPVGEVWAVAKDAKAPPPQPAPAVSQSTASPAAPSNTTTLPPAGAGLPQPVKPAQAPTSTPVGTASPSANLPANPFQNATAASQPPLNPFAGAQTTPQSQPQAQTQTQPQPQTNAPPRTGIPVPANRGGAQARGGRAGVYQHPRGGRGGGQGQGQRNASGNLNPSAENFNPGNKRPRDSEAGTAGPGGAKRQRGGGGPRGG</sequence>
<comment type="subcellular location">
    <subcellularLocation>
        <location evidence="1">Nucleus</location>
    </subcellularLocation>
</comment>
<feature type="region of interest" description="Disordered" evidence="5">
    <location>
        <begin position="367"/>
        <end position="397"/>
    </location>
</feature>
<dbReference type="InterPro" id="IPR057974">
    <property type="entry name" value="NUA/TPR/MLP1-2-like_dom"/>
</dbReference>
<protein>
    <submittedName>
        <fullName evidence="9">Putative filament-forming protein</fullName>
    </submittedName>
</protein>
<dbReference type="OrthoDB" id="343070at2759"/>
<feature type="coiled-coil region" evidence="4">
    <location>
        <begin position="143"/>
        <end position="364"/>
    </location>
</feature>
<accession>R8BWP7</accession>
<evidence type="ECO:0000256" key="4">
    <source>
        <dbReference type="SAM" id="Coils"/>
    </source>
</evidence>
<feature type="region of interest" description="Disordered" evidence="5">
    <location>
        <begin position="1830"/>
        <end position="2019"/>
    </location>
</feature>
<feature type="compositionally biased region" description="Polar residues" evidence="5">
    <location>
        <begin position="1975"/>
        <end position="1989"/>
    </location>
</feature>
<dbReference type="GeneID" id="19327969"/>
<dbReference type="GO" id="GO:0006406">
    <property type="term" value="P:mRNA export from nucleus"/>
    <property type="evidence" value="ECO:0007669"/>
    <property type="project" value="TreeGrafter"/>
</dbReference>
<evidence type="ECO:0000256" key="1">
    <source>
        <dbReference type="ARBA" id="ARBA00004123"/>
    </source>
</evidence>
<keyword evidence="2 4" id="KW-0175">Coiled coil</keyword>
<dbReference type="EMBL" id="KB932813">
    <property type="protein sequence ID" value="EOO03724.1"/>
    <property type="molecule type" value="Genomic_DNA"/>
</dbReference>
<gene>
    <name evidence="9" type="ORF">UCRPA7_723</name>
</gene>
<feature type="compositionally biased region" description="Gly residues" evidence="5">
    <location>
        <begin position="2002"/>
        <end position="2019"/>
    </location>
</feature>
<feature type="region of interest" description="Disordered" evidence="5">
    <location>
        <begin position="1682"/>
        <end position="1712"/>
    </location>
</feature>
<dbReference type="Pfam" id="PF25481">
    <property type="entry name" value="Nucleoprot-TPR"/>
    <property type="match status" value="1"/>
</dbReference>
<feature type="compositionally biased region" description="Polar residues" evidence="5">
    <location>
        <begin position="367"/>
        <end position="379"/>
    </location>
</feature>
<dbReference type="Pfam" id="PF25785">
    <property type="entry name" value="TPR"/>
    <property type="match status" value="1"/>
</dbReference>
<keyword evidence="10" id="KW-1185">Reference proteome</keyword>
<evidence type="ECO:0000313" key="9">
    <source>
        <dbReference type="EMBL" id="EOO03724.1"/>
    </source>
</evidence>
<feature type="compositionally biased region" description="Polar residues" evidence="5">
    <location>
        <begin position="1874"/>
        <end position="1903"/>
    </location>
</feature>
<feature type="coiled-coil region" evidence="4">
    <location>
        <begin position="73"/>
        <end position="114"/>
    </location>
</feature>
<dbReference type="PANTHER" id="PTHR18898">
    <property type="entry name" value="NUCLEOPROTEIN TPR-RELATED"/>
    <property type="match status" value="1"/>
</dbReference>
<evidence type="ECO:0000256" key="2">
    <source>
        <dbReference type="ARBA" id="ARBA00023054"/>
    </source>
</evidence>
<keyword evidence="3" id="KW-0539">Nucleus</keyword>